<comment type="caution">
    <text evidence="1">The sequence shown here is derived from an EMBL/GenBank/DDBJ whole genome shotgun (WGS) entry which is preliminary data.</text>
</comment>
<name>A0ABT7J5A7_9ACTN</name>
<accession>A0ABT7J5A7</accession>
<evidence type="ECO:0000313" key="1">
    <source>
        <dbReference type="EMBL" id="MDL2080055.1"/>
    </source>
</evidence>
<protein>
    <submittedName>
        <fullName evidence="1">DUF6082 family protein</fullName>
    </submittedName>
</protein>
<reference evidence="1 2" key="1">
    <citation type="submission" date="2023-05" db="EMBL/GenBank/DDBJ databases">
        <title>Streptomyces fuscus sp. nov., a brown-black pigment producing actinomyces isolated from dry sand of Sea duck farm.</title>
        <authorList>
            <person name="Xie J."/>
            <person name="Shen N."/>
        </authorList>
    </citation>
    <scope>NUCLEOTIDE SEQUENCE [LARGE SCALE GENOMIC DNA]</scope>
    <source>
        <strain evidence="1 2">GXMU-J15</strain>
    </source>
</reference>
<proteinExistence type="predicted"/>
<dbReference type="InterPro" id="IPR045728">
    <property type="entry name" value="DUF6082"/>
</dbReference>
<dbReference type="RefSeq" id="WP_255310029.1">
    <property type="nucleotide sequence ID" value="NZ_JASJUS010000029.1"/>
</dbReference>
<keyword evidence="2" id="KW-1185">Reference proteome</keyword>
<gene>
    <name evidence="1" type="ORF">QNN03_26795</name>
</gene>
<organism evidence="1 2">
    <name type="scientific">Streptomyces fuscus</name>
    <dbReference type="NCBI Taxonomy" id="3048495"/>
    <lineage>
        <taxon>Bacteria</taxon>
        <taxon>Bacillati</taxon>
        <taxon>Actinomycetota</taxon>
        <taxon>Actinomycetes</taxon>
        <taxon>Kitasatosporales</taxon>
        <taxon>Streptomycetaceae</taxon>
        <taxon>Streptomyces</taxon>
    </lineage>
</organism>
<dbReference type="Pfam" id="PF19560">
    <property type="entry name" value="DUF6082"/>
    <property type="match status" value="1"/>
</dbReference>
<dbReference type="EMBL" id="JASJUS010000029">
    <property type="protein sequence ID" value="MDL2080055.1"/>
    <property type="molecule type" value="Genomic_DNA"/>
</dbReference>
<evidence type="ECO:0000313" key="2">
    <source>
        <dbReference type="Proteomes" id="UP001241926"/>
    </source>
</evidence>
<sequence>MRTPFAPGGRHRRQEQLLVECSRQLSAVAEELRRANLIQHHRLLVEQLDRAIDDPTLAAAMSTLRGLTEVKRRQMLFANREYGVLLLTYRVDGCTWDELLSRLRIMCHNDLFAEYWSATLEHRKTLPEESLEAKVGQAVDAILEDLRDDRDEWWVVGLESPPPPPQP</sequence>
<dbReference type="Proteomes" id="UP001241926">
    <property type="component" value="Unassembled WGS sequence"/>
</dbReference>